<evidence type="ECO:0000313" key="2">
    <source>
        <dbReference type="EMBL" id="EDH8030093.1"/>
    </source>
</evidence>
<comment type="caution">
    <text evidence="2">The sequence shown here is derived from an EMBL/GenBank/DDBJ whole genome shotgun (WGS) entry which is preliminary data.</text>
</comment>
<accession>A0A5I2U7N0</accession>
<reference evidence="2" key="1">
    <citation type="submission" date="2018-07" db="EMBL/GenBank/DDBJ databases">
        <authorList>
            <person name="Ashton P.M."/>
            <person name="Dallman T."/>
            <person name="Nair S."/>
            <person name="De Pinna E."/>
            <person name="Peters T."/>
            <person name="Grant K."/>
        </authorList>
    </citation>
    <scope>NUCLEOTIDE SEQUENCE</scope>
    <source>
        <strain evidence="2">360339</strain>
        <strain evidence="1">548566</strain>
    </source>
</reference>
<dbReference type="EMBL" id="AAHQIS010000011">
    <property type="protein sequence ID" value="EBZ1961885.1"/>
    <property type="molecule type" value="Genomic_DNA"/>
</dbReference>
<dbReference type="EMBL" id="AAMIUR010000012">
    <property type="protein sequence ID" value="EDH8030093.1"/>
    <property type="molecule type" value="Genomic_DNA"/>
</dbReference>
<dbReference type="AlphaFoldDB" id="A0A5I2U7N0"/>
<dbReference type="NCBIfam" id="NF047389">
    <property type="entry name" value="ATPase_Sll1717"/>
    <property type="match status" value="1"/>
</dbReference>
<proteinExistence type="predicted"/>
<organism evidence="2">
    <name type="scientific">Salmonella enterica subsp. enterica serovar Bredeney</name>
    <dbReference type="NCBI Taxonomy" id="134047"/>
    <lineage>
        <taxon>Bacteria</taxon>
        <taxon>Pseudomonadati</taxon>
        <taxon>Pseudomonadota</taxon>
        <taxon>Gammaproteobacteria</taxon>
        <taxon>Enterobacterales</taxon>
        <taxon>Enterobacteriaceae</taxon>
        <taxon>Salmonella</taxon>
    </lineage>
</organism>
<evidence type="ECO:0000313" key="1">
    <source>
        <dbReference type="EMBL" id="EBZ1961885.1"/>
    </source>
</evidence>
<dbReference type="InterPro" id="IPR059206">
    <property type="entry name" value="Sll1717-like"/>
</dbReference>
<protein>
    <submittedName>
        <fullName evidence="2">Uncharacterized protein</fullName>
    </submittedName>
</protein>
<sequence>MKLDKISFGERVAEQESEKLSNYFVKTQQWESLYSGDVDIIFGAKGSGKSALYTLLLKRIDDFESKKIILLSAEKPTGQTVFSDVSDEPPTAEREFITLWKVYFLQITCDWLLNNGHNKDGAKLVIDKLITSGLIEQRNTLRAFVNSAKRFAKRLVNLESIEAGATLEGGITGKITFRTPTETQRRAGYSSVDELLETLNDYLGAVGLNFWLLCDRLDVAFEQSLELEKNALRALFKVYLDLEEFENISLKIFLRNDIWNRITKEGFREASHITRTTNIEWTTNNLLNLIVVRSLENQEIIDSLGIDPEEIKADFDRQKEYYYTLFPHQVDVGEKQSDTFDWIISRVRDGLGYVAPRELIHFYNQTVLEERREQDISSDKAEPPNIVSRQAIKKSTLEISKVKLEQTIFAEYPMLRERIMAFENQKAEHTLETISQVWKVDVAQARIIAAQLSEIGFIEQKIFKNDSQLKVPFLYRPYLNIVQGKAF</sequence>
<gene>
    <name evidence="2" type="ORF">CB674_13785</name>
    <name evidence="1" type="ORF">D8R59_17290</name>
</gene>
<name>A0A5I2U7N0_SALET</name>